<dbReference type="InterPro" id="IPR051648">
    <property type="entry name" value="CWI-Assembly_Regulator"/>
</dbReference>
<evidence type="ECO:0000256" key="3">
    <source>
        <dbReference type="ARBA" id="ARBA00022525"/>
    </source>
</evidence>
<dbReference type="InterPro" id="IPR026444">
    <property type="entry name" value="Secre_tail"/>
</dbReference>
<dbReference type="OrthoDB" id="951108at2"/>
<dbReference type="PANTHER" id="PTHR31018">
    <property type="entry name" value="SPORULATION-SPECIFIC PROTEIN-RELATED"/>
    <property type="match status" value="1"/>
</dbReference>
<keyword evidence="11" id="KW-1185">Reference proteome</keyword>
<evidence type="ECO:0000259" key="9">
    <source>
        <dbReference type="Pfam" id="PF18962"/>
    </source>
</evidence>
<dbReference type="HOGENOM" id="CLU_331441_0_0_10"/>
<dbReference type="SUPFAM" id="SSF53474">
    <property type="entry name" value="alpha/beta-Hydrolases"/>
    <property type="match status" value="1"/>
</dbReference>
<dbReference type="EC" id="2.1.2.1" evidence="10"/>
<evidence type="ECO:0000313" key="10">
    <source>
        <dbReference type="EMBL" id="EDP95747.1"/>
    </source>
</evidence>
<sequence length="864" mass="95185">MKLKLLVLLFVFLGTNVHAFQQVVATVGEVELLDHNPSEALADKTPLLLVHGWQPYPSPASGNITIWNNLVSYIETAPNLSDYKIYYVRYTSNLISVEIISNQFRQLVEEYVPFANKQLTLIAHSMGGLVSKNFMYNSYQGSPLGGERVTKLITLGTPHHGSPMANGPIRAEVVNDVITENAIAFFDFELYENCDAPAFDTNSRTDLRWDNFDNLYTTTQYATEPNAWLVALNLNTLYDSKITAYVAYLKNRKDASFQYKQTSRFLEAFDISYVNDGIVPVESARFDGHTLAGLRFFEDYDHAQIAKGKSAENTLDTELFKTIENDLLSNAQGLQITPPGIFDIGSTPINTVKNVTFSVTNNSNVATSFSISNSPSNDFLVVNPGSIQNSLAVGETKTVNVKFDPTTPGEKFHNITIVNSLGNISKQIKGTALSEEVTSSLFDDDYFIGTTELGTEVYKTIEIKNRRHTTATVTLSGISTAADNEPIFEFVDNIENTFNLLPDESKLLTIRFSPTSGNLGLQTGFLNVTWSYPDISTPPPPGAISVFGLGTLSQTGDVTFDSPEAVNNYFQNIVNQNNGNVSVGDLSNNVLMPLQNLQTVQGDFIINNSNTIQNLQFIRDLVFVSGDLTISNTANLGFLDFIRLGSDGLDFIIQRLACPNVSAPTFLPENTTMDTDAVIDNLTLDNNQSLTDISGLQGVKRISGNLTITNNALLTNLDGFSNLEFVDGGTITITNNPNLTNFCGLNKLLTNSSFSGTINISGNDYNPTLQDFNDGNCDGETLNITETTYENAVSIYPNPTNDRVFIETETHMKEVSIYDSTGRFIQTQQLKNNQFSTLHLSKGIYLIQLADDLGNKQLFKLVKL</sequence>
<dbReference type="GO" id="GO:0008168">
    <property type="term" value="F:methyltransferase activity"/>
    <property type="evidence" value="ECO:0007669"/>
    <property type="project" value="UniProtKB-KW"/>
</dbReference>
<evidence type="ECO:0000256" key="6">
    <source>
        <dbReference type="SAM" id="SignalP"/>
    </source>
</evidence>
<dbReference type="GO" id="GO:0016788">
    <property type="term" value="F:hydrolase activity, acting on ester bonds"/>
    <property type="evidence" value="ECO:0007669"/>
    <property type="project" value="InterPro"/>
</dbReference>
<protein>
    <submittedName>
        <fullName evidence="10">Serine hydroxymethyltransferase</fullName>
        <ecNumber evidence="10">2.1.2.1</ecNumber>
    </submittedName>
</protein>
<feature type="chain" id="PRO_5002734944" evidence="6">
    <location>
        <begin position="20"/>
        <end position="864"/>
    </location>
</feature>
<dbReference type="Proteomes" id="UP000002945">
    <property type="component" value="Unassembled WGS sequence"/>
</dbReference>
<dbReference type="Pfam" id="PF01030">
    <property type="entry name" value="Recep_L_domain"/>
    <property type="match status" value="1"/>
</dbReference>
<dbReference type="Pfam" id="PF18962">
    <property type="entry name" value="Por_Secre_tail"/>
    <property type="match status" value="1"/>
</dbReference>
<dbReference type="InterPro" id="IPR029058">
    <property type="entry name" value="AB_hydrolase_fold"/>
</dbReference>
<dbReference type="SUPFAM" id="SSF52058">
    <property type="entry name" value="L domain-like"/>
    <property type="match status" value="2"/>
</dbReference>
<comment type="subcellular location">
    <subcellularLocation>
        <location evidence="1">Secreted</location>
        <location evidence="1">Cell wall</location>
    </subcellularLocation>
</comment>
<evidence type="ECO:0000259" key="7">
    <source>
        <dbReference type="Pfam" id="PF01030"/>
    </source>
</evidence>
<feature type="signal peptide" evidence="6">
    <location>
        <begin position="1"/>
        <end position="19"/>
    </location>
</feature>
<dbReference type="EMBL" id="ABIB01000006">
    <property type="protein sequence ID" value="EDP95747.1"/>
    <property type="molecule type" value="Genomic_DNA"/>
</dbReference>
<feature type="domain" description="Secretion system C-terminal sorting" evidence="9">
    <location>
        <begin position="795"/>
        <end position="856"/>
    </location>
</feature>
<name>A9DZP2_9FLAO</name>
<keyword evidence="3" id="KW-0964">Secreted</keyword>
<dbReference type="Gene3D" id="3.80.20.20">
    <property type="entry name" value="Receptor L-domain"/>
    <property type="match status" value="1"/>
</dbReference>
<evidence type="ECO:0000256" key="4">
    <source>
        <dbReference type="ARBA" id="ARBA00022729"/>
    </source>
</evidence>
<evidence type="ECO:0000256" key="5">
    <source>
        <dbReference type="ARBA" id="ARBA00023180"/>
    </source>
</evidence>
<dbReference type="GO" id="GO:0032259">
    <property type="term" value="P:methylation"/>
    <property type="evidence" value="ECO:0007669"/>
    <property type="project" value="UniProtKB-KW"/>
</dbReference>
<keyword evidence="5" id="KW-0325">Glycoprotein</keyword>
<dbReference type="RefSeq" id="WP_007093584.1">
    <property type="nucleotide sequence ID" value="NZ_CP142125.1"/>
</dbReference>
<organism evidence="10 11">
    <name type="scientific">Kordia algicida OT-1</name>
    <dbReference type="NCBI Taxonomy" id="391587"/>
    <lineage>
        <taxon>Bacteria</taxon>
        <taxon>Pseudomonadati</taxon>
        <taxon>Bacteroidota</taxon>
        <taxon>Flavobacteriia</taxon>
        <taxon>Flavobacteriales</taxon>
        <taxon>Flavobacteriaceae</taxon>
        <taxon>Kordia</taxon>
    </lineage>
</organism>
<gene>
    <name evidence="10" type="primary">glyA</name>
    <name evidence="10" type="ORF">KAOT1_05067</name>
</gene>
<dbReference type="InterPro" id="IPR036941">
    <property type="entry name" value="Rcpt_L-dom_sf"/>
</dbReference>
<dbReference type="InterPro" id="IPR013783">
    <property type="entry name" value="Ig-like_fold"/>
</dbReference>
<dbReference type="NCBIfam" id="TIGR04183">
    <property type="entry name" value="Por_Secre_tail"/>
    <property type="match status" value="1"/>
</dbReference>
<proteinExistence type="predicted"/>
<dbReference type="InterPro" id="IPR012908">
    <property type="entry name" value="PGAP1-ab_dom-like"/>
</dbReference>
<accession>A9DZP2</accession>
<keyword evidence="10" id="KW-0489">Methyltransferase</keyword>
<dbReference type="Gene3D" id="2.60.40.10">
    <property type="entry name" value="Immunoglobulins"/>
    <property type="match status" value="1"/>
</dbReference>
<feature type="domain" description="GPI inositol-deacylase PGAP1-like alpha/beta" evidence="8">
    <location>
        <begin position="113"/>
        <end position="168"/>
    </location>
</feature>
<dbReference type="Pfam" id="PF07819">
    <property type="entry name" value="PGAP1"/>
    <property type="match status" value="1"/>
</dbReference>
<evidence type="ECO:0000256" key="1">
    <source>
        <dbReference type="ARBA" id="ARBA00004191"/>
    </source>
</evidence>
<dbReference type="GO" id="GO:0030313">
    <property type="term" value="C:cell envelope"/>
    <property type="evidence" value="ECO:0007669"/>
    <property type="project" value="UniProtKB-SubCell"/>
</dbReference>
<comment type="caution">
    <text evidence="10">The sequence shown here is derived from an EMBL/GenBank/DDBJ whole genome shotgun (WGS) entry which is preliminary data.</text>
</comment>
<keyword evidence="10" id="KW-0808">Transferase</keyword>
<keyword evidence="2" id="KW-0134">Cell wall</keyword>
<dbReference type="AlphaFoldDB" id="A9DZP2"/>
<dbReference type="InterPro" id="IPR000494">
    <property type="entry name" value="Rcpt_L-dom"/>
</dbReference>
<dbReference type="Gene3D" id="3.40.50.1820">
    <property type="entry name" value="alpha/beta hydrolase"/>
    <property type="match status" value="1"/>
</dbReference>
<dbReference type="STRING" id="391587.KAOT1_05067"/>
<feature type="domain" description="Receptor L-domain" evidence="7">
    <location>
        <begin position="681"/>
        <end position="763"/>
    </location>
</feature>
<keyword evidence="4 6" id="KW-0732">Signal</keyword>
<dbReference type="GO" id="GO:0004372">
    <property type="term" value="F:glycine hydroxymethyltransferase activity"/>
    <property type="evidence" value="ECO:0007669"/>
    <property type="project" value="UniProtKB-EC"/>
</dbReference>
<evidence type="ECO:0000256" key="2">
    <source>
        <dbReference type="ARBA" id="ARBA00022512"/>
    </source>
</evidence>
<reference evidence="10 11" key="1">
    <citation type="journal article" date="2011" name="J. Bacteriol.">
        <title>Genome sequence of the algicidal bacterium Kordia algicida OT-1.</title>
        <authorList>
            <person name="Lee H.S."/>
            <person name="Kang S.G."/>
            <person name="Kwon K.K."/>
            <person name="Lee J.H."/>
            <person name="Kim S.J."/>
        </authorList>
    </citation>
    <scope>NUCLEOTIDE SEQUENCE [LARGE SCALE GENOMIC DNA]</scope>
    <source>
        <strain evidence="10 11">OT-1</strain>
    </source>
</reference>
<evidence type="ECO:0000259" key="8">
    <source>
        <dbReference type="Pfam" id="PF07819"/>
    </source>
</evidence>
<dbReference type="PANTHER" id="PTHR31018:SF3">
    <property type="entry name" value="RECEPTOR PROTEIN-TYROSINE KINASE"/>
    <property type="match status" value="1"/>
</dbReference>
<evidence type="ECO:0000313" key="11">
    <source>
        <dbReference type="Proteomes" id="UP000002945"/>
    </source>
</evidence>